<dbReference type="PANTHER" id="PTHR28079">
    <property type="entry name" value="RNA POLYMERASE I-SPECIFIC TRANSCRIPTION INITIATION FACTOR RRN5"/>
    <property type="match status" value="1"/>
</dbReference>
<dbReference type="AlphaFoldDB" id="A0A061BGL2"/>
<feature type="region of interest" description="Disordered" evidence="1">
    <location>
        <begin position="81"/>
        <end position="113"/>
    </location>
</feature>
<feature type="compositionally biased region" description="Basic and acidic residues" evidence="1">
    <location>
        <begin position="428"/>
        <end position="439"/>
    </location>
</feature>
<dbReference type="CDD" id="cd00167">
    <property type="entry name" value="SANT"/>
    <property type="match status" value="1"/>
</dbReference>
<dbReference type="VEuPathDB" id="FungiDB:BON22_1930"/>
<name>A0A061BGL2_CYBFA</name>
<accession>A0A061BGL2</accession>
<evidence type="ECO:0000256" key="1">
    <source>
        <dbReference type="SAM" id="MobiDB-lite"/>
    </source>
</evidence>
<dbReference type="EMBL" id="LK052907">
    <property type="protein sequence ID" value="CDR46129.1"/>
    <property type="molecule type" value="Genomic_DNA"/>
</dbReference>
<feature type="region of interest" description="Disordered" evidence="1">
    <location>
        <begin position="422"/>
        <end position="476"/>
    </location>
</feature>
<dbReference type="GO" id="GO:0001181">
    <property type="term" value="F:RNA polymerase I general transcription initiation factor activity"/>
    <property type="evidence" value="ECO:0007669"/>
    <property type="project" value="TreeGrafter"/>
</dbReference>
<dbReference type="SUPFAM" id="SSF46689">
    <property type="entry name" value="Homeodomain-like"/>
    <property type="match status" value="1"/>
</dbReference>
<dbReference type="GO" id="GO:0000500">
    <property type="term" value="C:RNA polymerase I upstream activating factor complex"/>
    <property type="evidence" value="ECO:0007669"/>
    <property type="project" value="InterPro"/>
</dbReference>
<feature type="compositionally biased region" description="Acidic residues" evidence="1">
    <location>
        <begin position="440"/>
        <end position="459"/>
    </location>
</feature>
<sequence>MPLIIPWMWNVRLPKEERRRVVEDEFQEVRLSLRRFQPTIEQVIRYEEFYVKEVREALEGPLSEQMKHEADMKWQHIRDRTHAKPLDPSKIPEFSGDTPTTDPDPSKDHLEFKDEKGKGGIYATYVSVDSTRRGYRSSRSQVRKTSHGTLWTVEEKEVFFYALSHYSIHRIDKIQELLPKKSLVEIMTYYDLLHNELEAMKRSKKYFMRVVPYDKMPEAIEVNKCAISIEERLSSSLKTQPNFESVKSDSEEMLIDSKRLNEASQFYKKLPHIMNNQVNAIPRVWDTAYLHLDSIVKDVVDKLVTRIVENKVHDNITTNEMFKSAEAGKYSIKIRKRDVWNAVADLKLNRPFLLSQVYKQMPMRLGLQVVDETQSMTGKLDDMGRDKGQICSLDTVKTSGNPMSKILATSLTKFGYKFTNRAGITNDNDPKRQRGRPIDSDGEYTDSDEDDEEDEDENEDDHHVKRKKKHMKHKKTKRRRKFIVDDDFEEDYMNNPIAWRLLINEAEILEQQHDKDKEIYTNWLMSQWGCTEKYEQHRAQYDLSLEHYWNMAEARYRRFVKARYRTLLRKRERLLAGTDMETKRIRETLEEQSKESELESLPTFEEFREDEPNSKLDAMVNKDMLDLYNYSYPLYTSTEAQ</sequence>
<protein>
    <submittedName>
        <fullName evidence="2">CYFA0S22e00342g1_1</fullName>
    </submittedName>
</protein>
<organism evidence="2">
    <name type="scientific">Cyberlindnera fabianii</name>
    <name type="common">Yeast</name>
    <name type="synonym">Hansenula fabianii</name>
    <dbReference type="NCBI Taxonomy" id="36022"/>
    <lineage>
        <taxon>Eukaryota</taxon>
        <taxon>Fungi</taxon>
        <taxon>Dikarya</taxon>
        <taxon>Ascomycota</taxon>
        <taxon>Saccharomycotina</taxon>
        <taxon>Saccharomycetes</taxon>
        <taxon>Phaffomycetales</taxon>
        <taxon>Phaffomycetaceae</taxon>
        <taxon>Cyberlindnera</taxon>
    </lineage>
</organism>
<feature type="region of interest" description="Disordered" evidence="1">
    <location>
        <begin position="589"/>
        <end position="612"/>
    </location>
</feature>
<dbReference type="InterPro" id="IPR039601">
    <property type="entry name" value="Rrn5"/>
</dbReference>
<dbReference type="GO" id="GO:0042790">
    <property type="term" value="P:nucleolar large rRNA transcription by RNA polymerase I"/>
    <property type="evidence" value="ECO:0007669"/>
    <property type="project" value="InterPro"/>
</dbReference>
<dbReference type="GO" id="GO:0006361">
    <property type="term" value="P:transcription initiation at RNA polymerase I promoter"/>
    <property type="evidence" value="ECO:0007669"/>
    <property type="project" value="TreeGrafter"/>
</dbReference>
<feature type="compositionally biased region" description="Basic residues" evidence="1">
    <location>
        <begin position="464"/>
        <end position="476"/>
    </location>
</feature>
<dbReference type="OrthoDB" id="2240312at2759"/>
<gene>
    <name evidence="2" type="ORF">CYFA0S_22e00342g</name>
</gene>
<dbReference type="InterPro" id="IPR009057">
    <property type="entry name" value="Homeodomain-like_sf"/>
</dbReference>
<dbReference type="InterPro" id="IPR001005">
    <property type="entry name" value="SANT/Myb"/>
</dbReference>
<proteinExistence type="predicted"/>
<reference evidence="2" key="1">
    <citation type="journal article" date="2014" name="Genome Announc.">
        <title>Genome sequence of the yeast Cyberlindnera fabianii (Hansenula fabianii).</title>
        <authorList>
            <person name="Freel K.C."/>
            <person name="Sarilar V."/>
            <person name="Neuveglise C."/>
            <person name="Devillers H."/>
            <person name="Friedrich A."/>
            <person name="Schacherer J."/>
        </authorList>
    </citation>
    <scope>NUCLEOTIDE SEQUENCE</scope>
    <source>
        <strain evidence="2">YJS4271</strain>
    </source>
</reference>
<dbReference type="PANTHER" id="PTHR28079:SF1">
    <property type="entry name" value="RNA POLYMERASE I-SPECIFIC TRANSCRIPTION INITIATION FACTOR RRN5"/>
    <property type="match status" value="1"/>
</dbReference>
<dbReference type="GO" id="GO:0000182">
    <property type="term" value="F:rDNA binding"/>
    <property type="evidence" value="ECO:0007669"/>
    <property type="project" value="TreeGrafter"/>
</dbReference>
<feature type="compositionally biased region" description="Basic and acidic residues" evidence="1">
    <location>
        <begin position="104"/>
        <end position="113"/>
    </location>
</feature>
<evidence type="ECO:0000313" key="2">
    <source>
        <dbReference type="EMBL" id="CDR46129.1"/>
    </source>
</evidence>